<dbReference type="InterPro" id="IPR001357">
    <property type="entry name" value="BRCT_dom"/>
</dbReference>
<evidence type="ECO:0000313" key="12">
    <source>
        <dbReference type="EMBL" id="CAH1736867.1"/>
    </source>
</evidence>
<dbReference type="SUPFAM" id="SSF52113">
    <property type="entry name" value="BRCT domain"/>
    <property type="match status" value="3"/>
</dbReference>
<evidence type="ECO:0000256" key="4">
    <source>
        <dbReference type="ARBA" id="ARBA00022833"/>
    </source>
</evidence>
<keyword evidence="9" id="KW-0175">Coiled coil</keyword>
<evidence type="ECO:0000256" key="1">
    <source>
        <dbReference type="ARBA" id="ARBA00004123"/>
    </source>
</evidence>
<dbReference type="SMART" id="SM00184">
    <property type="entry name" value="RING"/>
    <property type="match status" value="1"/>
</dbReference>
<dbReference type="OrthoDB" id="342264at2759"/>
<feature type="domain" description="RING-type" evidence="10">
    <location>
        <begin position="4"/>
        <end position="47"/>
    </location>
</feature>
<name>A0A9P0NM52_APHGO</name>
<evidence type="ECO:0000256" key="6">
    <source>
        <dbReference type="ARBA" id="ARBA00023858"/>
    </source>
</evidence>
<evidence type="ECO:0000256" key="8">
    <source>
        <dbReference type="PROSITE-ProRule" id="PRU00175"/>
    </source>
</evidence>
<evidence type="ECO:0000256" key="5">
    <source>
        <dbReference type="ARBA" id="ARBA00023242"/>
    </source>
</evidence>
<dbReference type="EMBL" id="OU899037">
    <property type="protein sequence ID" value="CAH1736867.1"/>
    <property type="molecule type" value="Genomic_DNA"/>
</dbReference>
<dbReference type="PANTHER" id="PTHR23196:SF1">
    <property type="entry name" value="PAX-INTERACTING PROTEIN 1"/>
    <property type="match status" value="1"/>
</dbReference>
<dbReference type="GO" id="GO:0006974">
    <property type="term" value="P:DNA damage response"/>
    <property type="evidence" value="ECO:0007669"/>
    <property type="project" value="UniProtKB-KW"/>
</dbReference>
<dbReference type="Proteomes" id="UP001154329">
    <property type="component" value="Chromosome 4"/>
</dbReference>
<protein>
    <recommendedName>
        <fullName evidence="6">PAX-interacting protein 1</fullName>
    </recommendedName>
    <alternativeName>
        <fullName evidence="7">PAX transactivation activation domain-interacting protein</fullName>
    </alternativeName>
</protein>
<dbReference type="Gene3D" id="3.40.50.10190">
    <property type="entry name" value="BRCT domain"/>
    <property type="match status" value="4"/>
</dbReference>
<accession>A0A9P0NM52</accession>
<dbReference type="AlphaFoldDB" id="A0A9P0NM52"/>
<evidence type="ECO:0000256" key="2">
    <source>
        <dbReference type="ARBA" id="ARBA00022763"/>
    </source>
</evidence>
<keyword evidence="2" id="KW-0227">DNA damage</keyword>
<dbReference type="PANTHER" id="PTHR23196">
    <property type="entry name" value="PAX TRANSCRIPTION ACTIVATION DOMAIN INTERACTING PROTEIN"/>
    <property type="match status" value="1"/>
</dbReference>
<keyword evidence="3 8" id="KW-0863">Zinc-finger</keyword>
<dbReference type="Pfam" id="PF16589">
    <property type="entry name" value="BRCT_2"/>
    <property type="match status" value="1"/>
</dbReference>
<evidence type="ECO:0000313" key="13">
    <source>
        <dbReference type="Proteomes" id="UP001154329"/>
    </source>
</evidence>
<dbReference type="SUPFAM" id="SSF57850">
    <property type="entry name" value="RING/U-box"/>
    <property type="match status" value="1"/>
</dbReference>
<organism evidence="12 13">
    <name type="scientific">Aphis gossypii</name>
    <name type="common">Cotton aphid</name>
    <dbReference type="NCBI Taxonomy" id="80765"/>
    <lineage>
        <taxon>Eukaryota</taxon>
        <taxon>Metazoa</taxon>
        <taxon>Ecdysozoa</taxon>
        <taxon>Arthropoda</taxon>
        <taxon>Hexapoda</taxon>
        <taxon>Insecta</taxon>
        <taxon>Pterygota</taxon>
        <taxon>Neoptera</taxon>
        <taxon>Paraneoptera</taxon>
        <taxon>Hemiptera</taxon>
        <taxon>Sternorrhyncha</taxon>
        <taxon>Aphidomorpha</taxon>
        <taxon>Aphidoidea</taxon>
        <taxon>Aphididae</taxon>
        <taxon>Aphidini</taxon>
        <taxon>Aphis</taxon>
        <taxon>Aphis</taxon>
    </lineage>
</organism>
<dbReference type="GO" id="GO:0044666">
    <property type="term" value="C:MLL3/4 complex"/>
    <property type="evidence" value="ECO:0007669"/>
    <property type="project" value="TreeGrafter"/>
</dbReference>
<evidence type="ECO:0000256" key="9">
    <source>
        <dbReference type="SAM" id="Coils"/>
    </source>
</evidence>
<proteinExistence type="predicted"/>
<dbReference type="InterPro" id="IPR001841">
    <property type="entry name" value="Znf_RING"/>
</dbReference>
<evidence type="ECO:0000259" key="10">
    <source>
        <dbReference type="PROSITE" id="PS50089"/>
    </source>
</evidence>
<dbReference type="Pfam" id="PF00533">
    <property type="entry name" value="BRCT"/>
    <property type="match status" value="1"/>
</dbReference>
<dbReference type="CDD" id="cd00027">
    <property type="entry name" value="BRCT"/>
    <property type="match status" value="1"/>
</dbReference>
<dbReference type="InterPro" id="IPR013083">
    <property type="entry name" value="Znf_RING/FYVE/PHD"/>
</dbReference>
<keyword evidence="13" id="KW-1185">Reference proteome</keyword>
<dbReference type="PROSITE" id="PS50172">
    <property type="entry name" value="BRCT"/>
    <property type="match status" value="1"/>
</dbReference>
<keyword evidence="4" id="KW-0862">Zinc</keyword>
<evidence type="ECO:0000259" key="11">
    <source>
        <dbReference type="PROSITE" id="PS50172"/>
    </source>
</evidence>
<keyword evidence="3 8" id="KW-0479">Metal-binding</keyword>
<keyword evidence="5" id="KW-0539">Nucleus</keyword>
<dbReference type="InterPro" id="IPR036420">
    <property type="entry name" value="BRCT_dom_sf"/>
</dbReference>
<dbReference type="Gene3D" id="3.30.40.10">
    <property type="entry name" value="Zinc/RING finger domain, C3HC4 (zinc finger)"/>
    <property type="match status" value="1"/>
</dbReference>
<reference evidence="12" key="1">
    <citation type="submission" date="2022-02" db="EMBL/GenBank/DDBJ databases">
        <authorList>
            <person name="King R."/>
        </authorList>
    </citation>
    <scope>NUCLEOTIDE SEQUENCE</scope>
</reference>
<reference evidence="12" key="2">
    <citation type="submission" date="2022-10" db="EMBL/GenBank/DDBJ databases">
        <authorList>
            <consortium name="ENA_rothamsted_submissions"/>
            <consortium name="culmorum"/>
            <person name="King R."/>
        </authorList>
    </citation>
    <scope>NUCLEOTIDE SEQUENCE</scope>
</reference>
<feature type="domain" description="BRCT" evidence="11">
    <location>
        <begin position="526"/>
        <end position="607"/>
    </location>
</feature>
<feature type="coiled-coil region" evidence="9">
    <location>
        <begin position="113"/>
        <end position="161"/>
    </location>
</feature>
<evidence type="ECO:0000256" key="3">
    <source>
        <dbReference type="ARBA" id="ARBA00022771"/>
    </source>
</evidence>
<evidence type="ECO:0000256" key="7">
    <source>
        <dbReference type="ARBA" id="ARBA00030146"/>
    </source>
</evidence>
<sequence>MFSCSICDEAFVGIHQDSTFTTLCGHVFHHHCLMNWLERSETCPHCRAQVSMNTLVKLFLQVDPHARVSWDRKTDEEIETLKGQIKTLKCKQSQNSNTIYSLECQLKSRNNALKSTKEYIDTLKSQFERQKKENIAINANLKLLKEKLNASETEKKKFELKLLEQTTEVQSLTKNLYDLQSQNSVIIDKLKSEIAKLKSEKAYFQKRCHNTENINIEQPCTSKMCIENENAIPLQNQTKKLYYGHDPQLHLTAQQFLLGCVFLIVELQVEHEGNLCNDIKMSKIDIIAHGGSVDQIYSTRITHVMCITQKHHIVEQAIKDGKRCVTDFWLRDVIARKHMIPPWLAHHFPLPYSINQNLPCQDLNIYIANFSINEYYRIKSMIELVGGRVIDEVTKADIIVSMKLEGELAESSFINRVVNVQWINDIIFGEKLSLKKSGYSQYQQFDLSDPFLVNYDMVPHLMEAWKFPLSFYSAQKFDDYSVSPDSSTKFKRQKTLSKTPELINLVDDDNDNDVVITYIKTVPKSKPSVLFSGFSTDDREILKMILYLLGGKLASRQFDPTHLVLNKPKVSLDFFICLPTVKYVVNANWLKDSHSNLELQDEKQYLIEHLQDKNMGLCHVPTILRQYRCQKLFRFISFFITPGITYPPIHHLEKIISSAGGVLEKTRRSLESIKETPALSYFIISSPEEHKLYDDLSHIPNVVYLPEFITCSLLEQKVLINRFKIEMTAQN</sequence>
<dbReference type="Pfam" id="PF13639">
    <property type="entry name" value="zf-RING_2"/>
    <property type="match status" value="1"/>
</dbReference>
<dbReference type="CDD" id="cd17711">
    <property type="entry name" value="BRCT_PAXIP1_rpt3"/>
    <property type="match status" value="1"/>
</dbReference>
<comment type="subcellular location">
    <subcellularLocation>
        <location evidence="1">Nucleus</location>
    </subcellularLocation>
</comment>
<dbReference type="GO" id="GO:0008270">
    <property type="term" value="F:zinc ion binding"/>
    <property type="evidence" value="ECO:0007669"/>
    <property type="project" value="UniProtKB-KW"/>
</dbReference>
<dbReference type="InterPro" id="IPR051579">
    <property type="entry name" value="DDR_Transcriptional_Reg"/>
</dbReference>
<dbReference type="SMART" id="SM00292">
    <property type="entry name" value="BRCT"/>
    <property type="match status" value="4"/>
</dbReference>
<gene>
    <name evidence="12" type="ORF">APHIGO_LOCUS10511</name>
</gene>
<dbReference type="PROSITE" id="PS50089">
    <property type="entry name" value="ZF_RING_2"/>
    <property type="match status" value="1"/>
</dbReference>